<dbReference type="AlphaFoldDB" id="A0A0E9VMH9"/>
<proteinExistence type="predicted"/>
<evidence type="ECO:0000313" key="1">
    <source>
        <dbReference type="EMBL" id="JAH78443.1"/>
    </source>
</evidence>
<name>A0A0E9VMH9_ANGAN</name>
<accession>A0A0E9VMH9</accession>
<sequence>MDFSCYLSVSNFIVLCYTTNY</sequence>
<reference evidence="1" key="1">
    <citation type="submission" date="2014-11" db="EMBL/GenBank/DDBJ databases">
        <authorList>
            <person name="Amaro Gonzalez C."/>
        </authorList>
    </citation>
    <scope>NUCLEOTIDE SEQUENCE</scope>
</reference>
<dbReference type="EMBL" id="GBXM01030134">
    <property type="protein sequence ID" value="JAH78443.1"/>
    <property type="molecule type" value="Transcribed_RNA"/>
</dbReference>
<organism evidence="1">
    <name type="scientific">Anguilla anguilla</name>
    <name type="common">European freshwater eel</name>
    <name type="synonym">Muraena anguilla</name>
    <dbReference type="NCBI Taxonomy" id="7936"/>
    <lineage>
        <taxon>Eukaryota</taxon>
        <taxon>Metazoa</taxon>
        <taxon>Chordata</taxon>
        <taxon>Craniata</taxon>
        <taxon>Vertebrata</taxon>
        <taxon>Euteleostomi</taxon>
        <taxon>Actinopterygii</taxon>
        <taxon>Neopterygii</taxon>
        <taxon>Teleostei</taxon>
        <taxon>Anguilliformes</taxon>
        <taxon>Anguillidae</taxon>
        <taxon>Anguilla</taxon>
    </lineage>
</organism>
<reference evidence="1" key="2">
    <citation type="journal article" date="2015" name="Fish Shellfish Immunol.">
        <title>Early steps in the European eel (Anguilla anguilla)-Vibrio vulnificus interaction in the gills: Role of the RtxA13 toxin.</title>
        <authorList>
            <person name="Callol A."/>
            <person name="Pajuelo D."/>
            <person name="Ebbesson L."/>
            <person name="Teles M."/>
            <person name="MacKenzie S."/>
            <person name="Amaro C."/>
        </authorList>
    </citation>
    <scope>NUCLEOTIDE SEQUENCE</scope>
</reference>
<protein>
    <submittedName>
        <fullName evidence="1">Uncharacterized protein</fullName>
    </submittedName>
</protein>